<dbReference type="PANTHER" id="PTHR21229">
    <property type="entry name" value="LUNG SEVEN TRANSMEMBRANE RECEPTOR"/>
    <property type="match status" value="1"/>
</dbReference>
<keyword evidence="9" id="KW-1185">Reference proteome</keyword>
<reference evidence="8" key="1">
    <citation type="submission" date="2020-11" db="EMBL/GenBank/DDBJ databases">
        <authorList>
            <person name="Whiteford S."/>
        </authorList>
    </citation>
    <scope>NUCLEOTIDE SEQUENCE</scope>
</reference>
<evidence type="ECO:0000256" key="4">
    <source>
        <dbReference type="ARBA" id="ARBA00022989"/>
    </source>
</evidence>
<feature type="transmembrane region" description="Helical" evidence="6">
    <location>
        <begin position="148"/>
        <end position="165"/>
    </location>
</feature>
<evidence type="ECO:0000313" key="9">
    <source>
        <dbReference type="Proteomes" id="UP000653454"/>
    </source>
</evidence>
<gene>
    <name evidence="8" type="ORF">PLXY2_LOCUS13532</name>
</gene>
<proteinExistence type="predicted"/>
<dbReference type="GO" id="GO:0016020">
    <property type="term" value="C:membrane"/>
    <property type="evidence" value="ECO:0007669"/>
    <property type="project" value="UniProtKB-SubCell"/>
</dbReference>
<dbReference type="GO" id="GO:0005794">
    <property type="term" value="C:Golgi apparatus"/>
    <property type="evidence" value="ECO:0007669"/>
    <property type="project" value="TreeGrafter"/>
</dbReference>
<evidence type="ECO:0000256" key="3">
    <source>
        <dbReference type="ARBA" id="ARBA00022729"/>
    </source>
</evidence>
<evidence type="ECO:0000313" key="8">
    <source>
        <dbReference type="EMBL" id="CAG9135236.1"/>
    </source>
</evidence>
<dbReference type="Proteomes" id="UP000653454">
    <property type="component" value="Unassembled WGS sequence"/>
</dbReference>
<comment type="caution">
    <text evidence="8">The sequence shown here is derived from an EMBL/GenBank/DDBJ whole genome shotgun (WGS) entry which is preliminary data.</text>
</comment>
<sequence length="259" mass="29903">MITARQHEFVRHFVLSIYSLTHCHRPRLGPALQRVVGTGLLWGLLGAIEAWLRLHHKADDGNRDLLLSEAPLSLLDSGICWWVFVSLAHTMRTLQLRRNAIKLSLYRHFTNTLVFAVISSVIFMLYSIKSYRVLACITDWKEVWMDEAYWHILFASVLTVIMVLWRPTNNNQRYAFTPLLDNADDDDEEEEQFVNDAYGVKMRGTSSGDSHEAKELLPDPNSLETDLRWVEENIPTSTLPLLDSDEEIINTKFEVSKMQ</sequence>
<organism evidence="8 9">
    <name type="scientific">Plutella xylostella</name>
    <name type="common">Diamondback moth</name>
    <name type="synonym">Plutella maculipennis</name>
    <dbReference type="NCBI Taxonomy" id="51655"/>
    <lineage>
        <taxon>Eukaryota</taxon>
        <taxon>Metazoa</taxon>
        <taxon>Ecdysozoa</taxon>
        <taxon>Arthropoda</taxon>
        <taxon>Hexapoda</taxon>
        <taxon>Insecta</taxon>
        <taxon>Pterygota</taxon>
        <taxon>Neoptera</taxon>
        <taxon>Endopterygota</taxon>
        <taxon>Lepidoptera</taxon>
        <taxon>Glossata</taxon>
        <taxon>Ditrysia</taxon>
        <taxon>Yponomeutoidea</taxon>
        <taxon>Plutellidae</taxon>
        <taxon>Plutella</taxon>
    </lineage>
</organism>
<feature type="transmembrane region" description="Helical" evidence="6">
    <location>
        <begin position="72"/>
        <end position="88"/>
    </location>
</feature>
<keyword evidence="4 6" id="KW-1133">Transmembrane helix</keyword>
<dbReference type="EMBL" id="CAJHNJ030000098">
    <property type="protein sequence ID" value="CAG9135236.1"/>
    <property type="molecule type" value="Genomic_DNA"/>
</dbReference>
<evidence type="ECO:0000256" key="6">
    <source>
        <dbReference type="SAM" id="Phobius"/>
    </source>
</evidence>
<name>A0A8S4G438_PLUXY</name>
<protein>
    <submittedName>
        <fullName evidence="8">(diamondback moth) hypothetical protein</fullName>
    </submittedName>
</protein>
<evidence type="ECO:0000256" key="2">
    <source>
        <dbReference type="ARBA" id="ARBA00022692"/>
    </source>
</evidence>
<accession>A0A8S4G438</accession>
<dbReference type="InterPro" id="IPR053937">
    <property type="entry name" value="GOST_TM"/>
</dbReference>
<keyword evidence="2 6" id="KW-0812">Transmembrane</keyword>
<feature type="transmembrane region" description="Helical" evidence="6">
    <location>
        <begin position="109"/>
        <end position="128"/>
    </location>
</feature>
<evidence type="ECO:0000256" key="5">
    <source>
        <dbReference type="ARBA" id="ARBA00023136"/>
    </source>
</evidence>
<keyword evidence="3" id="KW-0732">Signal</keyword>
<keyword evidence="5 6" id="KW-0472">Membrane</keyword>
<dbReference type="InterPro" id="IPR009637">
    <property type="entry name" value="GPR107/GPR108-like"/>
</dbReference>
<feature type="domain" description="GOST seven transmembrane" evidence="7">
    <location>
        <begin position="25"/>
        <end position="172"/>
    </location>
</feature>
<dbReference type="GO" id="GO:0005829">
    <property type="term" value="C:cytosol"/>
    <property type="evidence" value="ECO:0007669"/>
    <property type="project" value="GOC"/>
</dbReference>
<dbReference type="PANTHER" id="PTHR21229:SF1">
    <property type="entry name" value="GH17801P"/>
    <property type="match status" value="1"/>
</dbReference>
<comment type="subcellular location">
    <subcellularLocation>
        <location evidence="1">Membrane</location>
        <topology evidence="1">Multi-pass membrane protein</topology>
    </subcellularLocation>
</comment>
<dbReference type="Pfam" id="PF06814">
    <property type="entry name" value="GOST_TM"/>
    <property type="match status" value="1"/>
</dbReference>
<evidence type="ECO:0000256" key="1">
    <source>
        <dbReference type="ARBA" id="ARBA00004141"/>
    </source>
</evidence>
<dbReference type="GO" id="GO:0042147">
    <property type="term" value="P:retrograde transport, endosome to Golgi"/>
    <property type="evidence" value="ECO:0007669"/>
    <property type="project" value="TreeGrafter"/>
</dbReference>
<evidence type="ECO:0000259" key="7">
    <source>
        <dbReference type="Pfam" id="PF06814"/>
    </source>
</evidence>
<feature type="transmembrane region" description="Helical" evidence="6">
    <location>
        <begin position="35"/>
        <end position="52"/>
    </location>
</feature>
<dbReference type="AlphaFoldDB" id="A0A8S4G438"/>